<dbReference type="AlphaFoldDB" id="F5XIP3"/>
<evidence type="ECO:0000313" key="2">
    <source>
        <dbReference type="Proteomes" id="UP000007947"/>
    </source>
</evidence>
<keyword evidence="2" id="KW-1185">Reference proteome</keyword>
<name>F5XIP3_MICPN</name>
<dbReference type="HOGENOM" id="CLU_068423_0_0_11"/>
<dbReference type="Proteomes" id="UP000007947">
    <property type="component" value="Chromosome"/>
</dbReference>
<dbReference type="eggNOG" id="ENOG502ZX4F">
    <property type="taxonomic scope" value="Bacteria"/>
</dbReference>
<dbReference type="OrthoDB" id="828244at2"/>
<dbReference type="Pfam" id="PF16263">
    <property type="entry name" value="DUF4917"/>
    <property type="match status" value="1"/>
</dbReference>
<dbReference type="InterPro" id="IPR032581">
    <property type="entry name" value="DUF4917"/>
</dbReference>
<evidence type="ECO:0008006" key="3">
    <source>
        <dbReference type="Google" id="ProtNLM"/>
    </source>
</evidence>
<gene>
    <name evidence="1" type="ordered locus">MLP_52670</name>
</gene>
<reference evidence="1 2" key="1">
    <citation type="submission" date="2011-05" db="EMBL/GenBank/DDBJ databases">
        <title>Whole genome sequence of Microlunatus phosphovorus NM-1.</title>
        <authorList>
            <person name="Hosoyama A."/>
            <person name="Sasaki K."/>
            <person name="Harada T."/>
            <person name="Igarashi R."/>
            <person name="Kawakoshi A."/>
            <person name="Sasagawa M."/>
            <person name="Fukada J."/>
            <person name="Nakamura S."/>
            <person name="Katano Y."/>
            <person name="Hanada S."/>
            <person name="Kamagata Y."/>
            <person name="Nakamura N."/>
            <person name="Yamazaki S."/>
            <person name="Fujita N."/>
        </authorList>
    </citation>
    <scope>NUCLEOTIDE SEQUENCE [LARGE SCALE GENOMIC DNA]</scope>
    <source>
        <strain evidence="2">ATCC 700054 / DSM 10555 / JCM 9379 / NBRC 101784 / NCIMB 13414 / VKM Ac-1990 / NM-1</strain>
    </source>
</reference>
<dbReference type="KEGG" id="mph:MLP_52670"/>
<proteinExistence type="predicted"/>
<dbReference type="RefSeq" id="WP_013866093.1">
    <property type="nucleotide sequence ID" value="NC_015635.1"/>
</dbReference>
<dbReference type="EMBL" id="AP012204">
    <property type="protein sequence ID" value="BAK38281.1"/>
    <property type="molecule type" value="Genomic_DNA"/>
</dbReference>
<accession>F5XIP3</accession>
<organism evidence="1 2">
    <name type="scientific">Microlunatus phosphovorus (strain ATCC 700054 / DSM 10555 / JCM 9379 / NBRC 101784 / NCIMB 13414 / VKM Ac-1990 / NM-1)</name>
    <dbReference type="NCBI Taxonomy" id="1032480"/>
    <lineage>
        <taxon>Bacteria</taxon>
        <taxon>Bacillati</taxon>
        <taxon>Actinomycetota</taxon>
        <taxon>Actinomycetes</taxon>
        <taxon>Propionibacteriales</taxon>
        <taxon>Propionibacteriaceae</taxon>
        <taxon>Microlunatus</taxon>
    </lineage>
</organism>
<protein>
    <recommendedName>
        <fullName evidence="3">DUF4917 domain-containing protein</fullName>
    </recommendedName>
</protein>
<dbReference type="STRING" id="1032480.MLP_52670"/>
<sequence>MVITPDVQPWPSISAADTFKTLLVGNGLSINIWPSFNYSSLFRQTPLPESAKAIFTAIDSTNFEEAMRRLAEARAITEAADKDASWIDPLYTTIRDQLFLAVQQVHITWNDLPDITKNAIGMHLCTYESVFTTNYDLILYWARMHVEDRHNAKTADLMWGLGGTFDRHSDLWPGWTGIYYLHGGLHLWRSRSTGTVGKWQHQGINILEQVANGYDATTDRQPLFVSEGTSVDKLRAIQTSEYLSIVTRKLFDDTKDTVVFGSALSASDTHIVEALAAGASRRIAISVCVDGQSTEQIVQLKADMHAKFPRHTLLFFDSATHPLGDPVLRAAKQ</sequence>
<evidence type="ECO:0000313" key="1">
    <source>
        <dbReference type="EMBL" id="BAK38281.1"/>
    </source>
</evidence>